<dbReference type="EMBL" id="CAJVCH010480861">
    <property type="protein sequence ID" value="CAG7820516.1"/>
    <property type="molecule type" value="Genomic_DNA"/>
</dbReference>
<sequence length="216" mass="24017">MQSFSNKLAIQNKEIENKISPLLNIEGNCLGLAGSLVSSLEKAVENLNLNFLQLIKWSQLPPDAQVSLATVEEWCSKALDIIFQMSPVLWECFNDPAIPGDPVSQSKREGTRAYLVALDILKIQIIESSLAVCKQPPHIIKKNTEFNYDLQFLCGSGRCYAHIITAVETLVLKEEQAAELYNNKSIKGISLGCGNIVNSKTWKNNVNLSSVIYQFE</sequence>
<keyword evidence="2" id="KW-1185">Reference proteome</keyword>
<dbReference type="AlphaFoldDB" id="A0A8J2KM76"/>
<accession>A0A8J2KM76</accession>
<comment type="caution">
    <text evidence="1">The sequence shown here is derived from an EMBL/GenBank/DDBJ whole genome shotgun (WGS) entry which is preliminary data.</text>
</comment>
<dbReference type="Proteomes" id="UP000708208">
    <property type="component" value="Unassembled WGS sequence"/>
</dbReference>
<reference evidence="1" key="1">
    <citation type="submission" date="2021-06" db="EMBL/GenBank/DDBJ databases">
        <authorList>
            <person name="Hodson N. C."/>
            <person name="Mongue J. A."/>
            <person name="Jaron S. K."/>
        </authorList>
    </citation>
    <scope>NUCLEOTIDE SEQUENCE</scope>
</reference>
<protein>
    <submittedName>
        <fullName evidence="1">Uncharacterized protein</fullName>
    </submittedName>
</protein>
<gene>
    <name evidence="1" type="ORF">AFUS01_LOCUS30905</name>
</gene>
<evidence type="ECO:0000313" key="2">
    <source>
        <dbReference type="Proteomes" id="UP000708208"/>
    </source>
</evidence>
<proteinExistence type="predicted"/>
<organism evidence="1 2">
    <name type="scientific">Allacma fusca</name>
    <dbReference type="NCBI Taxonomy" id="39272"/>
    <lineage>
        <taxon>Eukaryota</taxon>
        <taxon>Metazoa</taxon>
        <taxon>Ecdysozoa</taxon>
        <taxon>Arthropoda</taxon>
        <taxon>Hexapoda</taxon>
        <taxon>Collembola</taxon>
        <taxon>Symphypleona</taxon>
        <taxon>Sminthuridae</taxon>
        <taxon>Allacma</taxon>
    </lineage>
</organism>
<evidence type="ECO:0000313" key="1">
    <source>
        <dbReference type="EMBL" id="CAG7820516.1"/>
    </source>
</evidence>
<name>A0A8J2KM76_9HEXA</name>